<keyword evidence="4 5" id="KW-0472">Membrane</keyword>
<feature type="domain" description="DUF1232" evidence="6">
    <location>
        <begin position="45"/>
        <end position="75"/>
    </location>
</feature>
<evidence type="ECO:0000313" key="7">
    <source>
        <dbReference type="EMBL" id="TMP86870.1"/>
    </source>
</evidence>
<keyword evidence="2 5" id="KW-0812">Transmembrane</keyword>
<comment type="subcellular location">
    <subcellularLocation>
        <location evidence="1">Endomembrane system</location>
        <topology evidence="1">Multi-pass membrane protein</topology>
    </subcellularLocation>
</comment>
<dbReference type="EMBL" id="PNCG01000010">
    <property type="protein sequence ID" value="TMP86870.1"/>
    <property type="molecule type" value="Genomic_DNA"/>
</dbReference>
<reference evidence="8" key="2">
    <citation type="submission" date="2019-06" db="EMBL/GenBank/DDBJ databases">
        <title>Co-occurence of chitin degradation, pigmentation and bioactivity in marine Pseudoalteromonas.</title>
        <authorList>
            <person name="Sonnenschein E.C."/>
            <person name="Bech P.K."/>
        </authorList>
    </citation>
    <scope>NUCLEOTIDE SEQUENCE [LARGE SCALE GENOMIC DNA]</scope>
    <source>
        <strain evidence="8">S2897</strain>
    </source>
</reference>
<reference evidence="7 8" key="1">
    <citation type="submission" date="2017-12" db="EMBL/GenBank/DDBJ databases">
        <authorList>
            <person name="Paulsen S."/>
            <person name="Gram L.K."/>
        </authorList>
    </citation>
    <scope>NUCLEOTIDE SEQUENCE [LARGE SCALE GENOMIC DNA]</scope>
    <source>
        <strain evidence="7 8">S2897</strain>
    </source>
</reference>
<dbReference type="GO" id="GO:0012505">
    <property type="term" value="C:endomembrane system"/>
    <property type="evidence" value="ECO:0007669"/>
    <property type="project" value="UniProtKB-SubCell"/>
</dbReference>
<feature type="transmembrane region" description="Helical" evidence="5">
    <location>
        <begin position="12"/>
        <end position="34"/>
    </location>
</feature>
<feature type="transmembrane region" description="Helical" evidence="5">
    <location>
        <begin position="75"/>
        <end position="93"/>
    </location>
</feature>
<dbReference type="Proteomes" id="UP000305874">
    <property type="component" value="Unassembled WGS sequence"/>
</dbReference>
<evidence type="ECO:0000256" key="3">
    <source>
        <dbReference type="ARBA" id="ARBA00022989"/>
    </source>
</evidence>
<proteinExistence type="predicted"/>
<keyword evidence="3 5" id="KW-1133">Transmembrane helix</keyword>
<feature type="transmembrane region" description="Helical" evidence="5">
    <location>
        <begin position="46"/>
        <end position="63"/>
    </location>
</feature>
<evidence type="ECO:0000256" key="5">
    <source>
        <dbReference type="SAM" id="Phobius"/>
    </source>
</evidence>
<evidence type="ECO:0000256" key="1">
    <source>
        <dbReference type="ARBA" id="ARBA00004127"/>
    </source>
</evidence>
<dbReference type="Pfam" id="PF06803">
    <property type="entry name" value="DUF1232"/>
    <property type="match status" value="1"/>
</dbReference>
<dbReference type="InterPro" id="IPR010652">
    <property type="entry name" value="DUF1232"/>
</dbReference>
<organism evidence="7 8">
    <name type="scientific">Pseudoalteromonas ruthenica</name>
    <dbReference type="NCBI Taxonomy" id="151081"/>
    <lineage>
        <taxon>Bacteria</taxon>
        <taxon>Pseudomonadati</taxon>
        <taxon>Pseudomonadota</taxon>
        <taxon>Gammaproteobacteria</taxon>
        <taxon>Alteromonadales</taxon>
        <taxon>Pseudoalteromonadaceae</taxon>
        <taxon>Pseudoalteromonas</taxon>
    </lineage>
</organism>
<evidence type="ECO:0000259" key="6">
    <source>
        <dbReference type="Pfam" id="PF06803"/>
    </source>
</evidence>
<dbReference type="AlphaFoldDB" id="A0A5S3Z4W3"/>
<accession>A0A5S3Z4W3</accession>
<protein>
    <recommendedName>
        <fullName evidence="6">DUF1232 domain-containing protein</fullName>
    </recommendedName>
</protein>
<dbReference type="RefSeq" id="WP_138548143.1">
    <property type="nucleotide sequence ID" value="NZ_PNCG01000010.1"/>
</dbReference>
<evidence type="ECO:0000256" key="2">
    <source>
        <dbReference type="ARBA" id="ARBA00022692"/>
    </source>
</evidence>
<evidence type="ECO:0000256" key="4">
    <source>
        <dbReference type="ARBA" id="ARBA00023136"/>
    </source>
</evidence>
<name>A0A5S3Z4W3_9GAMM</name>
<sequence length="112" mass="12553">MHSKPNLNHRSAYPRWLLIGIRALLAKLLTLYFAWHSPKCTATYKLALIAALAYLLFPYDLIHDLATSFGYADDGTFMGAAIMTFSSCIDARVKSLAKRKAQAMVYVPKGQR</sequence>
<evidence type="ECO:0000313" key="8">
    <source>
        <dbReference type="Proteomes" id="UP000305874"/>
    </source>
</evidence>
<comment type="caution">
    <text evidence="7">The sequence shown here is derived from an EMBL/GenBank/DDBJ whole genome shotgun (WGS) entry which is preliminary data.</text>
</comment>
<gene>
    <name evidence="7" type="ORF">CWC05_10345</name>
</gene>